<organism evidence="2 3">
    <name type="scientific">Frankia nepalensis</name>
    <dbReference type="NCBI Taxonomy" id="1836974"/>
    <lineage>
        <taxon>Bacteria</taxon>
        <taxon>Bacillati</taxon>
        <taxon>Actinomycetota</taxon>
        <taxon>Actinomycetes</taxon>
        <taxon>Frankiales</taxon>
        <taxon>Frankiaceae</taxon>
        <taxon>Frankia</taxon>
    </lineage>
</organism>
<evidence type="ECO:0008006" key="4">
    <source>
        <dbReference type="Google" id="ProtNLM"/>
    </source>
</evidence>
<reference evidence="2" key="1">
    <citation type="submission" date="2020-12" db="EMBL/GenBank/DDBJ databases">
        <title>Genomic characterization of non-nitrogen-fixing Frankia strains.</title>
        <authorList>
            <person name="Carlos-Shanley C."/>
            <person name="Guerra T."/>
            <person name="Hahn D."/>
        </authorList>
    </citation>
    <scope>NUCLEOTIDE SEQUENCE</scope>
    <source>
        <strain evidence="2">CN6</strain>
    </source>
</reference>
<gene>
    <name evidence="2" type="ORF">I7412_05105</name>
</gene>
<evidence type="ECO:0000313" key="2">
    <source>
        <dbReference type="EMBL" id="MBL7626559.1"/>
    </source>
</evidence>
<name>A0A937RFP7_9ACTN</name>
<dbReference type="AlphaFoldDB" id="A0A937RFP7"/>
<sequence>MPDLPVSDVLVVVAGVVLLALAAGGLGLLRRPPLSAVRVVEGVRAVEIRLAAGRVEIGEDDRADARVDLTVRRRVGRQPPRLTVADGVLRLDGRASEARLRLRLPRGTPARVELRAGEVSLWGSAGDLELLTETATIAGRELSGAEITTRSAAGDISLHFTGQPRRLAATGGPGAITVVLPDGRYAVEVESADPASPVRVDVDTDPGAPSAILVRGGGGPVRVGTPATGGTRPI</sequence>
<dbReference type="RefSeq" id="WP_203007326.1">
    <property type="nucleotide sequence ID" value="NZ_JADWYU010000386.1"/>
</dbReference>
<evidence type="ECO:0000313" key="3">
    <source>
        <dbReference type="Proteomes" id="UP000604475"/>
    </source>
</evidence>
<keyword evidence="1" id="KW-0472">Membrane</keyword>
<keyword evidence="3" id="KW-1185">Reference proteome</keyword>
<evidence type="ECO:0000256" key="1">
    <source>
        <dbReference type="SAM" id="Phobius"/>
    </source>
</evidence>
<keyword evidence="1" id="KW-1133">Transmembrane helix</keyword>
<keyword evidence="1" id="KW-0812">Transmembrane</keyword>
<comment type="caution">
    <text evidence="2">The sequence shown here is derived from an EMBL/GenBank/DDBJ whole genome shotgun (WGS) entry which is preliminary data.</text>
</comment>
<accession>A0A937RFP7</accession>
<dbReference type="Proteomes" id="UP000604475">
    <property type="component" value="Unassembled WGS sequence"/>
</dbReference>
<protein>
    <recommendedName>
        <fullName evidence="4">Adhesin domain-containing protein</fullName>
    </recommendedName>
</protein>
<feature type="transmembrane region" description="Helical" evidence="1">
    <location>
        <begin position="6"/>
        <end position="29"/>
    </location>
</feature>
<proteinExistence type="predicted"/>
<dbReference type="EMBL" id="JAEACQ010000142">
    <property type="protein sequence ID" value="MBL7626559.1"/>
    <property type="molecule type" value="Genomic_DNA"/>
</dbReference>